<name>A0A0F9NQC1_9ZZZZ</name>
<gene>
    <name evidence="1" type="ORF">LCGC14_0922550</name>
</gene>
<proteinExistence type="predicted"/>
<accession>A0A0F9NQC1</accession>
<sequence>MTIKGGASQETVFQTVQLLMKEGISVEEAIAKVESILHGHLPELIKNLIRQECK</sequence>
<comment type="caution">
    <text evidence="1">The sequence shown here is derived from an EMBL/GenBank/DDBJ whole genome shotgun (WGS) entry which is preliminary data.</text>
</comment>
<dbReference type="EMBL" id="LAZR01003125">
    <property type="protein sequence ID" value="KKN21715.1"/>
    <property type="molecule type" value="Genomic_DNA"/>
</dbReference>
<organism evidence="1">
    <name type="scientific">marine sediment metagenome</name>
    <dbReference type="NCBI Taxonomy" id="412755"/>
    <lineage>
        <taxon>unclassified sequences</taxon>
        <taxon>metagenomes</taxon>
        <taxon>ecological metagenomes</taxon>
    </lineage>
</organism>
<evidence type="ECO:0000313" key="1">
    <source>
        <dbReference type="EMBL" id="KKN21715.1"/>
    </source>
</evidence>
<protein>
    <submittedName>
        <fullName evidence="1">Uncharacterized protein</fullName>
    </submittedName>
</protein>
<dbReference type="AlphaFoldDB" id="A0A0F9NQC1"/>
<reference evidence="1" key="1">
    <citation type="journal article" date="2015" name="Nature">
        <title>Complex archaea that bridge the gap between prokaryotes and eukaryotes.</title>
        <authorList>
            <person name="Spang A."/>
            <person name="Saw J.H."/>
            <person name="Jorgensen S.L."/>
            <person name="Zaremba-Niedzwiedzka K."/>
            <person name="Martijn J."/>
            <person name="Lind A.E."/>
            <person name="van Eijk R."/>
            <person name="Schleper C."/>
            <person name="Guy L."/>
            <person name="Ettema T.J."/>
        </authorList>
    </citation>
    <scope>NUCLEOTIDE SEQUENCE</scope>
</reference>